<dbReference type="FunFam" id="3.30.565.10:FF:000010">
    <property type="entry name" value="Sensor histidine kinase RcsC"/>
    <property type="match status" value="1"/>
</dbReference>
<dbReference type="InterPro" id="IPR036890">
    <property type="entry name" value="HATPase_C_sf"/>
</dbReference>
<dbReference type="InterPro" id="IPR036097">
    <property type="entry name" value="HisK_dim/P_sf"/>
</dbReference>
<organism evidence="13 14">
    <name type="scientific">Achromobacter kerstersii</name>
    <dbReference type="NCBI Taxonomy" id="1353890"/>
    <lineage>
        <taxon>Bacteria</taxon>
        <taxon>Pseudomonadati</taxon>
        <taxon>Pseudomonadota</taxon>
        <taxon>Betaproteobacteria</taxon>
        <taxon>Burkholderiales</taxon>
        <taxon>Alcaligenaceae</taxon>
        <taxon>Achromobacter</taxon>
    </lineage>
</organism>
<dbReference type="PROSITE" id="PS50110">
    <property type="entry name" value="RESPONSE_REGULATORY"/>
    <property type="match status" value="1"/>
</dbReference>
<reference evidence="13 14" key="1">
    <citation type="submission" date="2020-04" db="EMBL/GenBank/DDBJ databases">
        <authorList>
            <person name="De Canck E."/>
        </authorList>
    </citation>
    <scope>NUCLEOTIDE SEQUENCE [LARGE SCALE GENOMIC DNA]</scope>
    <source>
        <strain evidence="13 14">LMG 3441</strain>
    </source>
</reference>
<keyword evidence="5" id="KW-0902">Two-component regulatory system</keyword>
<dbReference type="Pfam" id="PF00512">
    <property type="entry name" value="HisKA"/>
    <property type="match status" value="1"/>
</dbReference>
<dbReference type="PANTHER" id="PTHR45339:SF1">
    <property type="entry name" value="HYBRID SIGNAL TRANSDUCTION HISTIDINE KINASE J"/>
    <property type="match status" value="1"/>
</dbReference>
<evidence type="ECO:0000256" key="8">
    <source>
        <dbReference type="ARBA" id="ARBA00070152"/>
    </source>
</evidence>
<protein>
    <recommendedName>
        <fullName evidence="8">Virulence sensor protein BvgS</fullName>
        <ecNumber evidence="2">2.7.13.3</ecNumber>
    </recommendedName>
</protein>
<keyword evidence="6" id="KW-0843">Virulence</keyword>
<dbReference type="InterPro" id="IPR003594">
    <property type="entry name" value="HATPase_dom"/>
</dbReference>
<accession>A0A6S7A1N3</accession>
<evidence type="ECO:0000256" key="5">
    <source>
        <dbReference type="ARBA" id="ARBA00023012"/>
    </source>
</evidence>
<evidence type="ECO:0000259" key="12">
    <source>
        <dbReference type="PROSITE" id="PS50110"/>
    </source>
</evidence>
<evidence type="ECO:0000313" key="13">
    <source>
        <dbReference type="EMBL" id="CAB3708042.1"/>
    </source>
</evidence>
<comment type="catalytic activity">
    <reaction evidence="1">
        <text>ATP + protein L-histidine = ADP + protein N-phospho-L-histidine.</text>
        <dbReference type="EC" id="2.7.13.3"/>
    </reaction>
</comment>
<dbReference type="SUPFAM" id="SSF52172">
    <property type="entry name" value="CheY-like"/>
    <property type="match status" value="1"/>
</dbReference>
<proteinExistence type="predicted"/>
<dbReference type="CDD" id="cd16922">
    <property type="entry name" value="HATPase_EvgS-ArcB-TorS-like"/>
    <property type="match status" value="1"/>
</dbReference>
<dbReference type="Gene3D" id="1.10.287.130">
    <property type="match status" value="1"/>
</dbReference>
<gene>
    <name evidence="13" type="primary">rcsC_6</name>
    <name evidence="13" type="ORF">LMG3441_02951</name>
</gene>
<evidence type="ECO:0000256" key="7">
    <source>
        <dbReference type="ARBA" id="ARBA00058004"/>
    </source>
</evidence>
<evidence type="ECO:0000256" key="2">
    <source>
        <dbReference type="ARBA" id="ARBA00012438"/>
    </source>
</evidence>
<dbReference type="SMART" id="SM00387">
    <property type="entry name" value="HATPase_c"/>
    <property type="match status" value="1"/>
</dbReference>
<dbReference type="PROSITE" id="PS50109">
    <property type="entry name" value="HIS_KIN"/>
    <property type="match status" value="1"/>
</dbReference>
<dbReference type="Gene3D" id="3.40.50.2300">
    <property type="match status" value="1"/>
</dbReference>
<dbReference type="SMART" id="SM00388">
    <property type="entry name" value="HisKA"/>
    <property type="match status" value="1"/>
</dbReference>
<dbReference type="PANTHER" id="PTHR45339">
    <property type="entry name" value="HYBRID SIGNAL TRANSDUCTION HISTIDINE KINASE J"/>
    <property type="match status" value="1"/>
</dbReference>
<keyword evidence="10" id="KW-1133">Transmembrane helix</keyword>
<keyword evidence="10" id="KW-0472">Membrane</keyword>
<dbReference type="Pfam" id="PF00072">
    <property type="entry name" value="Response_reg"/>
    <property type="match status" value="1"/>
</dbReference>
<keyword evidence="14" id="KW-1185">Reference proteome</keyword>
<feature type="transmembrane region" description="Helical" evidence="10">
    <location>
        <begin position="25"/>
        <end position="48"/>
    </location>
</feature>
<dbReference type="Proteomes" id="UP000494269">
    <property type="component" value="Unassembled WGS sequence"/>
</dbReference>
<dbReference type="InterPro" id="IPR005467">
    <property type="entry name" value="His_kinase_dom"/>
</dbReference>
<dbReference type="EMBL" id="CADIJQ010000004">
    <property type="protein sequence ID" value="CAB3708042.1"/>
    <property type="molecule type" value="Genomic_DNA"/>
</dbReference>
<dbReference type="SUPFAM" id="SSF47384">
    <property type="entry name" value="Homodimeric domain of signal transducing histidine kinase"/>
    <property type="match status" value="1"/>
</dbReference>
<dbReference type="RefSeq" id="WP_338060056.1">
    <property type="nucleotide sequence ID" value="NZ_CADIJQ010000004.1"/>
</dbReference>
<keyword evidence="3 9" id="KW-0597">Phosphoprotein</keyword>
<feature type="domain" description="Response regulatory" evidence="12">
    <location>
        <begin position="826"/>
        <end position="940"/>
    </location>
</feature>
<evidence type="ECO:0000256" key="10">
    <source>
        <dbReference type="SAM" id="Phobius"/>
    </source>
</evidence>
<evidence type="ECO:0000256" key="3">
    <source>
        <dbReference type="ARBA" id="ARBA00022553"/>
    </source>
</evidence>
<dbReference type="InterPro" id="IPR004358">
    <property type="entry name" value="Sig_transdc_His_kin-like_C"/>
</dbReference>
<feature type="domain" description="Histidine kinase" evidence="11">
    <location>
        <begin position="473"/>
        <end position="696"/>
    </location>
</feature>
<dbReference type="GO" id="GO:0000155">
    <property type="term" value="F:phosphorelay sensor kinase activity"/>
    <property type="evidence" value="ECO:0007669"/>
    <property type="project" value="InterPro"/>
</dbReference>
<evidence type="ECO:0000256" key="9">
    <source>
        <dbReference type="PROSITE-ProRule" id="PRU00169"/>
    </source>
</evidence>
<dbReference type="AlphaFoldDB" id="A0A6S7A1N3"/>
<dbReference type="CDD" id="cd00082">
    <property type="entry name" value="HisKA"/>
    <property type="match status" value="1"/>
</dbReference>
<dbReference type="InterPro" id="IPR003661">
    <property type="entry name" value="HisK_dim/P_dom"/>
</dbReference>
<dbReference type="SUPFAM" id="SSF55874">
    <property type="entry name" value="ATPase domain of HSP90 chaperone/DNA topoisomerase II/histidine kinase"/>
    <property type="match status" value="1"/>
</dbReference>
<keyword evidence="4" id="KW-0732">Signal</keyword>
<evidence type="ECO:0000256" key="4">
    <source>
        <dbReference type="ARBA" id="ARBA00022729"/>
    </source>
</evidence>
<comment type="function">
    <text evidence="7">Member of the two-component regulatory system BvgS/BvgA. Phosphorylates BvgA via a four-step phosphorelay in response to environmental signals.</text>
</comment>
<dbReference type="CDD" id="cd17546">
    <property type="entry name" value="REC_hyHK_CKI1_RcsC-like"/>
    <property type="match status" value="1"/>
</dbReference>
<keyword evidence="13" id="KW-0808">Transferase</keyword>
<evidence type="ECO:0000313" key="14">
    <source>
        <dbReference type="Proteomes" id="UP000494269"/>
    </source>
</evidence>
<keyword evidence="10" id="KW-0812">Transmembrane</keyword>
<keyword evidence="13" id="KW-0418">Kinase</keyword>
<feature type="modified residue" description="4-aspartylphosphate" evidence="9">
    <location>
        <position position="875"/>
    </location>
</feature>
<name>A0A6S7A1N3_9BURK</name>
<dbReference type="InterPro" id="IPR001789">
    <property type="entry name" value="Sig_transdc_resp-reg_receiver"/>
</dbReference>
<dbReference type="SMART" id="SM00448">
    <property type="entry name" value="REC"/>
    <property type="match status" value="1"/>
</dbReference>
<evidence type="ECO:0000259" key="11">
    <source>
        <dbReference type="PROSITE" id="PS50109"/>
    </source>
</evidence>
<dbReference type="PRINTS" id="PR00344">
    <property type="entry name" value="BCTRLSENSOR"/>
</dbReference>
<dbReference type="InterPro" id="IPR011006">
    <property type="entry name" value="CheY-like_superfamily"/>
</dbReference>
<dbReference type="Gene3D" id="3.30.565.10">
    <property type="entry name" value="Histidine kinase-like ATPase, C-terminal domain"/>
    <property type="match status" value="1"/>
</dbReference>
<evidence type="ECO:0000256" key="1">
    <source>
        <dbReference type="ARBA" id="ARBA00000085"/>
    </source>
</evidence>
<dbReference type="EC" id="2.7.13.3" evidence="2"/>
<dbReference type="Pfam" id="PF02518">
    <property type="entry name" value="HATPase_c"/>
    <property type="match status" value="1"/>
</dbReference>
<evidence type="ECO:0000256" key="6">
    <source>
        <dbReference type="ARBA" id="ARBA00023026"/>
    </source>
</evidence>
<sequence length="944" mass="103826">MRQMLVEDRGALALEPQAAPRAASLLLHFLAVALLVCIAAGATFYLYWTFSNVVSTYRRHMNAAAYEAQLFFDQREALLRSVAAAAVRNTNHAPISETPTYFGKTGQIEVLPLQDAPDTFDWALILTPRDLRRLALANTKVVYSSLRNATTTRVAAHGQIVVSTIPPAIQQWLALTLTDIETRPAPHGQAPIVWLHPPQDTVKRLFLFTPLDPVHPETGWIGLEVHGVETAVNAPRFGAGNYVLFDEQSRPVLHSPDGSAVEHTLTKTMREDAFGLQGRGWLPEYLVLSKSVGDDGWRLVYYTPILHVLRDNAFALQMASITSLLLIITVVLRVRYIRRRLVLPALRQYEALADSVSLNLKLIEVAPVGLCLLRRSDGAVVLSNDMARRWFQGTPGWRAEILSHQGDEMGREHKLKDGRTAYLTFAPTTYRGEAVVLCGISDISALKRIEYSLLQAKRDAEAANQAKTVFLTTMSHEIRTPLYGILGTLELFSLTRVNGQQSQYLETIQQSSSTLLRTINDTLDLSRIEAGHTVLERAAFSPVELLNNVVASFSARAHAKGLRSYAVADPDTPPSVLGDATRIRQILDNLVSNAIKFTDSGQIVLRLKLNSRCRDDVDLCFQIADTGAGIAPEHQARLFEPYYQVDADNGVSAPGTGLGLSICRRLSDMMNGRLNAVSEPGLGTSITFEVRLPLAPDTPEAASPGLDNTTVYVQGAVPEIVNNLCDWLRRWGAVALPFTGESTPSAEPSVLVQAWPHAQKISNWTGPQVIIHPPGLRPRIDDSHRNWFATAYNQASIHHAVRMAQGGAARSASLDAKAKPELLGLRVLVTEDNPISQLILREQLEHLGCTVTLAGNGQEALNLPDLMGFDAVLTDLNMPLVDGYEFTRILRKRGYDKPILGVTANAFPNEQRRGMNAGMTSLLVKPLPLAVLRQTLQTVKEPRS</sequence>